<dbReference type="Gene3D" id="2.40.50.700">
    <property type="match status" value="1"/>
</dbReference>
<reference evidence="12 13" key="1">
    <citation type="submission" date="2022-01" db="EMBL/GenBank/DDBJ databases">
        <title>A chromosomal length assembly of Cordylochernes scorpioides.</title>
        <authorList>
            <person name="Zeh D."/>
            <person name="Zeh J."/>
        </authorList>
    </citation>
    <scope>NUCLEOTIDE SEQUENCE [LARGE SCALE GENOMIC DNA]</scope>
    <source>
        <strain evidence="12">IN4F17</strain>
        <tissue evidence="12">Whole Body</tissue>
    </source>
</reference>
<evidence type="ECO:0000313" key="12">
    <source>
        <dbReference type="EMBL" id="UYV79579.1"/>
    </source>
</evidence>
<gene>
    <name evidence="12" type="ORF">LAZ67_17003164</name>
</gene>
<dbReference type="Pfam" id="PF00773">
    <property type="entry name" value="RNB"/>
    <property type="match status" value="1"/>
</dbReference>
<proteinExistence type="inferred from homology"/>
<dbReference type="EMBL" id="CP092879">
    <property type="protein sequence ID" value="UYV79579.1"/>
    <property type="molecule type" value="Genomic_DNA"/>
</dbReference>
<keyword evidence="9" id="KW-0539">Nucleus</keyword>
<dbReference type="InterPro" id="IPR033770">
    <property type="entry name" value="RRP44_S1"/>
</dbReference>
<dbReference type="InterPro" id="IPR012340">
    <property type="entry name" value="NA-bd_OB-fold"/>
</dbReference>
<dbReference type="Gene3D" id="2.40.50.140">
    <property type="entry name" value="Nucleic acid-binding proteins"/>
    <property type="match status" value="1"/>
</dbReference>
<dbReference type="Pfam" id="PF17849">
    <property type="entry name" value="OB_Dis3"/>
    <property type="match status" value="1"/>
</dbReference>
<comment type="subcellular location">
    <subcellularLocation>
        <location evidence="1">Nucleus</location>
    </subcellularLocation>
</comment>
<evidence type="ECO:0000256" key="10">
    <source>
        <dbReference type="SAM" id="MobiDB-lite"/>
    </source>
</evidence>
<keyword evidence="6" id="KW-0271">Exosome</keyword>
<evidence type="ECO:0000313" key="13">
    <source>
        <dbReference type="Proteomes" id="UP001235939"/>
    </source>
</evidence>
<keyword evidence="4" id="KW-0540">Nuclease</keyword>
<keyword evidence="7" id="KW-0269">Exonuclease</keyword>
<accession>A0ABY6LFW7</accession>
<evidence type="ECO:0000256" key="5">
    <source>
        <dbReference type="ARBA" id="ARBA00022801"/>
    </source>
</evidence>
<sequence length="797" mass="90734">MTKKIRGLPWQKISRFTTGKKILYPEHLPLAELLRGIRAGKYHQGKFQASRTNYLEGFVFLSSGADSKMDTEEEGSQDSVLIQGRLHLNRAVHDDLVAVELLPKEQWSSPSELVLEATEVEEEVAGKEDKILQSSKGSKKMTTAKVVGIVKRNWRPYCGMLQSTALKDATRHLFIPSERRITKVRIETRQAERLASQRLVVAIDRWPRDSYYPRGHYVRALGPVGERNTENEVLLLEHDIPHDPFSPAVLACLPSPDWKVTPEKCWDSWLNLYIFTLSCEPSQPFYLGPTRQTQHLEVNLLFVWYQDEKVRRDLRHIAICSVDPPGCTDIDDALHCCPLDNGNYNLDLDFSEYILEPNPSSTETFSCYSATLVKQRGDIVAAVQRIDMVPDLLSSNLCSLRGNEERFAFSVLWEMTPDAQIVSTTFGKSIIRSRAALTYGEAQMRIDDVTMNDDVTLGLRGLNRLAKIMKRRRIDNGALTLASSEVRFSLDSETHDPIDVESKKLLETNSMVEEFMLQANISVALHIHREFPECALLRRHPQPPLANFEPLTKAGGSKNFEIKVSSGKELADSLDAAVLPEHPYFNVMLRMVATRCMTQALYFSSGTQTQPEFFHYGLAVPFYTHFTSPIRRYADVIVHRMLAASIGADTTYPQLVNKRKIQDICNNLNYRHKNAQYAGRSSVALYTQIYFKEKPHEEEGYVLFVKENALQVLVPKYGLESTLYLSQPGQPSPFCYNEKENTQTIRDIVIRQFDPVTISLSVDDSNLQRQKLRMELIKPEIPELKDSQPPTKKQKTS</sequence>
<evidence type="ECO:0000259" key="11">
    <source>
        <dbReference type="SMART" id="SM00955"/>
    </source>
</evidence>
<dbReference type="InterPro" id="IPR001900">
    <property type="entry name" value="RNase_II/R"/>
</dbReference>
<dbReference type="PANTHER" id="PTHR23355:SF35">
    <property type="entry name" value="EXOSOME COMPLEX EXONUCLEASE RRP44"/>
    <property type="match status" value="1"/>
</dbReference>
<evidence type="ECO:0000256" key="1">
    <source>
        <dbReference type="ARBA" id="ARBA00004123"/>
    </source>
</evidence>
<dbReference type="InterPro" id="IPR041505">
    <property type="entry name" value="Dis3_CSD2"/>
</dbReference>
<dbReference type="InterPro" id="IPR022966">
    <property type="entry name" value="RNase_II/R_CS"/>
</dbReference>
<dbReference type="PROSITE" id="PS01175">
    <property type="entry name" value="RIBONUCLEASE_II"/>
    <property type="match status" value="1"/>
</dbReference>
<evidence type="ECO:0000256" key="4">
    <source>
        <dbReference type="ARBA" id="ARBA00022722"/>
    </source>
</evidence>
<dbReference type="Pfam" id="PF17215">
    <property type="entry name" value="Rrp44_S1"/>
    <property type="match status" value="1"/>
</dbReference>
<dbReference type="InterPro" id="IPR033771">
    <property type="entry name" value="Rrp44_CSD1"/>
</dbReference>
<dbReference type="SMART" id="SM00955">
    <property type="entry name" value="RNB"/>
    <property type="match status" value="1"/>
</dbReference>
<dbReference type="PANTHER" id="PTHR23355">
    <property type="entry name" value="RIBONUCLEASE"/>
    <property type="match status" value="1"/>
</dbReference>
<keyword evidence="8" id="KW-0694">RNA-binding</keyword>
<dbReference type="InterPro" id="IPR050180">
    <property type="entry name" value="RNR_Ribonuclease"/>
</dbReference>
<organism evidence="12 13">
    <name type="scientific">Cordylochernes scorpioides</name>
    <dbReference type="NCBI Taxonomy" id="51811"/>
    <lineage>
        <taxon>Eukaryota</taxon>
        <taxon>Metazoa</taxon>
        <taxon>Ecdysozoa</taxon>
        <taxon>Arthropoda</taxon>
        <taxon>Chelicerata</taxon>
        <taxon>Arachnida</taxon>
        <taxon>Pseudoscorpiones</taxon>
        <taxon>Cheliferoidea</taxon>
        <taxon>Chernetidae</taxon>
        <taxon>Cordylochernes</taxon>
    </lineage>
</organism>
<keyword evidence="13" id="KW-1185">Reference proteome</keyword>
<evidence type="ECO:0000256" key="6">
    <source>
        <dbReference type="ARBA" id="ARBA00022835"/>
    </source>
</evidence>
<keyword evidence="5" id="KW-0378">Hydrolase</keyword>
<comment type="similarity">
    <text evidence="2">Belongs to the RNR ribonuclease family.</text>
</comment>
<dbReference type="Pfam" id="PF17216">
    <property type="entry name" value="Rrp44_CSD1"/>
    <property type="match status" value="1"/>
</dbReference>
<evidence type="ECO:0000256" key="9">
    <source>
        <dbReference type="ARBA" id="ARBA00023242"/>
    </source>
</evidence>
<name>A0ABY6LFW7_9ARAC</name>
<protein>
    <submittedName>
        <fullName evidence="12">DIS3</fullName>
    </submittedName>
</protein>
<evidence type="ECO:0000256" key="3">
    <source>
        <dbReference type="ARBA" id="ARBA00022552"/>
    </source>
</evidence>
<keyword evidence="3" id="KW-0698">rRNA processing</keyword>
<evidence type="ECO:0000256" key="8">
    <source>
        <dbReference type="ARBA" id="ARBA00022884"/>
    </source>
</evidence>
<dbReference type="Gene3D" id="2.40.50.690">
    <property type="match status" value="1"/>
</dbReference>
<evidence type="ECO:0000256" key="7">
    <source>
        <dbReference type="ARBA" id="ARBA00022839"/>
    </source>
</evidence>
<feature type="domain" description="RNB" evidence="11">
    <location>
        <begin position="311"/>
        <end position="648"/>
    </location>
</feature>
<feature type="region of interest" description="Disordered" evidence="10">
    <location>
        <begin position="778"/>
        <end position="797"/>
    </location>
</feature>
<dbReference type="SUPFAM" id="SSF50249">
    <property type="entry name" value="Nucleic acid-binding proteins"/>
    <property type="match status" value="3"/>
</dbReference>
<evidence type="ECO:0000256" key="2">
    <source>
        <dbReference type="ARBA" id="ARBA00005785"/>
    </source>
</evidence>
<dbReference type="Proteomes" id="UP001235939">
    <property type="component" value="Chromosome 17"/>
</dbReference>